<reference evidence="1 2" key="1">
    <citation type="journal article" date="2024" name="IMA Fungus">
        <title>Apiospora arundinis, a panoply of carbohydrate-active enzymes and secondary metabolites.</title>
        <authorList>
            <person name="Sorensen T."/>
            <person name="Petersen C."/>
            <person name="Muurmann A.T."/>
            <person name="Christiansen J.V."/>
            <person name="Brundto M.L."/>
            <person name="Overgaard C.K."/>
            <person name="Boysen A.T."/>
            <person name="Wollenberg R.D."/>
            <person name="Larsen T.O."/>
            <person name="Sorensen J.L."/>
            <person name="Nielsen K.L."/>
            <person name="Sondergaard T.E."/>
        </authorList>
    </citation>
    <scope>NUCLEOTIDE SEQUENCE [LARGE SCALE GENOMIC DNA]</scope>
    <source>
        <strain evidence="1 2">AAU 773</strain>
    </source>
</reference>
<dbReference type="EMBL" id="JAPCWZ010000009">
    <property type="protein sequence ID" value="KAK8851181.1"/>
    <property type="molecule type" value="Genomic_DNA"/>
</dbReference>
<name>A0ABR2HQ11_9PEZI</name>
<comment type="caution">
    <text evidence="1">The sequence shown here is derived from an EMBL/GenBank/DDBJ whole genome shotgun (WGS) entry which is preliminary data.</text>
</comment>
<proteinExistence type="predicted"/>
<accession>A0ABR2HQ11</accession>
<keyword evidence="2" id="KW-1185">Reference proteome</keyword>
<evidence type="ECO:0000313" key="2">
    <source>
        <dbReference type="Proteomes" id="UP001390339"/>
    </source>
</evidence>
<organism evidence="1 2">
    <name type="scientific">Apiospora arundinis</name>
    <dbReference type="NCBI Taxonomy" id="335852"/>
    <lineage>
        <taxon>Eukaryota</taxon>
        <taxon>Fungi</taxon>
        <taxon>Dikarya</taxon>
        <taxon>Ascomycota</taxon>
        <taxon>Pezizomycotina</taxon>
        <taxon>Sordariomycetes</taxon>
        <taxon>Xylariomycetidae</taxon>
        <taxon>Amphisphaeriales</taxon>
        <taxon>Apiosporaceae</taxon>
        <taxon>Apiospora</taxon>
    </lineage>
</organism>
<dbReference type="Proteomes" id="UP001390339">
    <property type="component" value="Unassembled WGS sequence"/>
</dbReference>
<protein>
    <submittedName>
        <fullName evidence="1">Uncharacterized protein</fullName>
    </submittedName>
</protein>
<gene>
    <name evidence="1" type="ORF">PGQ11_013660</name>
</gene>
<evidence type="ECO:0000313" key="1">
    <source>
        <dbReference type="EMBL" id="KAK8851181.1"/>
    </source>
</evidence>
<sequence>MASNNPADNVTKSADLNHNPQRVYTKVLRGVEVANKQLQKTAYTVLSQADKNAINTAVKAELKANIEKDQKEMPAGTKLDYETLADGVIRKVLGNNLHLFKSGPDDNPGVDELMNWTG</sequence>